<dbReference type="PROSITE" id="PS51201">
    <property type="entry name" value="RCK_N"/>
    <property type="match status" value="1"/>
</dbReference>
<dbReference type="KEGG" id="schj:DDV21_002865"/>
<organism evidence="4 6">
    <name type="scientific">Streptococcus chenjunshii</name>
    <dbReference type="NCBI Taxonomy" id="2173853"/>
    <lineage>
        <taxon>Bacteria</taxon>
        <taxon>Bacillati</taxon>
        <taxon>Bacillota</taxon>
        <taxon>Bacilli</taxon>
        <taxon>Lactobacillales</taxon>
        <taxon>Streptococcaceae</taxon>
        <taxon>Streptococcus</taxon>
    </lineage>
</organism>
<protein>
    <submittedName>
        <fullName evidence="4">TrkA family potassium uptake protein</fullName>
    </submittedName>
</protein>
<dbReference type="EMBL" id="QVQY01000009">
    <property type="protein sequence ID" value="RFU51185.1"/>
    <property type="molecule type" value="Genomic_DNA"/>
</dbReference>
<accession>A0A372KLX2</accession>
<dbReference type="SUPFAM" id="SSF116726">
    <property type="entry name" value="TrkA C-terminal domain-like"/>
    <property type="match status" value="1"/>
</dbReference>
<sequence>MTHKIFGVLGLGIFGKTLAYELANFEQEVIALDNREKHVQEVADYVTKGAVGDITDFDFLKAAGIEQCDTVIIATGNNLEASALALIHCQKLGVANIIAKARGKNYEDVLYGLGANQVISPERSTAKNLTSNLLRHSITNIIHVEDDISFIEFLLPKAWLGKTLSQLDVRRKYDLNIIGFRTAKTAPLNTHFDPNAPLTKEMFVGAVASERTFEKLDYLGYLK</sequence>
<name>A0A372KLX2_9STRE</name>
<dbReference type="OrthoDB" id="9776294at2"/>
<evidence type="ECO:0000313" key="5">
    <source>
        <dbReference type="Proteomes" id="UP000246115"/>
    </source>
</evidence>
<accession>A0A346NAP5</accession>
<evidence type="ECO:0000259" key="1">
    <source>
        <dbReference type="PROSITE" id="PS51201"/>
    </source>
</evidence>
<dbReference type="SUPFAM" id="SSF51735">
    <property type="entry name" value="NAD(P)-binding Rossmann-fold domains"/>
    <property type="match status" value="1"/>
</dbReference>
<dbReference type="Gene3D" id="3.40.50.720">
    <property type="entry name" value="NAD(P)-binding Rossmann-like Domain"/>
    <property type="match status" value="1"/>
</dbReference>
<evidence type="ECO:0000313" key="2">
    <source>
        <dbReference type="EMBL" id="AXQ78090.1"/>
    </source>
</evidence>
<dbReference type="InterPro" id="IPR050721">
    <property type="entry name" value="Trk_Ktr_HKT_K-transport"/>
</dbReference>
<evidence type="ECO:0000313" key="7">
    <source>
        <dbReference type="Proteomes" id="UP000264056"/>
    </source>
</evidence>
<dbReference type="Proteomes" id="UP000262901">
    <property type="component" value="Unassembled WGS sequence"/>
</dbReference>
<dbReference type="EMBL" id="QVQZ01000009">
    <property type="protein sequence ID" value="RFU53275.1"/>
    <property type="molecule type" value="Genomic_DNA"/>
</dbReference>
<reference evidence="2" key="4">
    <citation type="journal article" date="2019" name="Int. J. Syst. Evol. Microbiol.">
        <title>Streptococcus chenjunshii sp. nov. isolated from feces of Tibetan antelopes.</title>
        <authorList>
            <person name="Tian Z."/>
            <person name="Lu S."/>
            <person name="Jin D."/>
            <person name="Yang J."/>
            <person name="Pu J."/>
            <person name="Lai X.H."/>
            <person name="Bai X.N."/>
            <person name="Wu X.M."/>
            <person name="Li J."/>
            <person name="Wang S."/>
            <person name="Xu J."/>
        </authorList>
    </citation>
    <scope>NUCLEOTIDE SEQUENCE</scope>
    <source>
        <strain evidence="2">Z15</strain>
    </source>
</reference>
<reference evidence="5" key="3">
    <citation type="submission" date="2018-08" db="EMBL/GenBank/DDBJ databases">
        <title>Streptococcus chenjunshii sp. nov., isolated from stools sample of the Tibetan antelope in the Qinghai-Tibet plateau, China.</title>
        <authorList>
            <person name="Tian Z."/>
        </authorList>
    </citation>
    <scope>NUCLEOTIDE SEQUENCE [LARGE SCALE GENOMIC DNA]</scope>
    <source>
        <strain evidence="5">Z15</strain>
    </source>
</reference>
<keyword evidence="7" id="KW-1185">Reference proteome</keyword>
<gene>
    <name evidence="2" type="ORF">DDV21_002865</name>
    <name evidence="3" type="ORF">DDV22_04815</name>
    <name evidence="4" type="ORF">DDV23_05290</name>
</gene>
<evidence type="ECO:0000313" key="4">
    <source>
        <dbReference type="EMBL" id="RFU53275.1"/>
    </source>
</evidence>
<reference evidence="4 6" key="2">
    <citation type="submission" date="2018-08" db="EMBL/GenBank/DDBJ databases">
        <title>Draft genome of Streptococcus sp. nov. Z1.</title>
        <authorList>
            <person name="Tian Z."/>
        </authorList>
    </citation>
    <scope>NUCLEOTIDE SEQUENCE [LARGE SCALE GENOMIC DNA]</scope>
    <source>
        <strain evidence="4">Z1</strain>
        <strain evidence="6">Z1(2018)</strain>
    </source>
</reference>
<dbReference type="GO" id="GO:0006813">
    <property type="term" value="P:potassium ion transport"/>
    <property type="evidence" value="ECO:0007669"/>
    <property type="project" value="InterPro"/>
</dbReference>
<evidence type="ECO:0000313" key="3">
    <source>
        <dbReference type="EMBL" id="RFU51185.1"/>
    </source>
</evidence>
<reference evidence="3 7" key="1">
    <citation type="submission" date="2018-08" db="EMBL/GenBank/DDBJ databases">
        <title>Draft genome of Streptococcus sp .nov. Z2.</title>
        <authorList>
            <person name="Tian Z."/>
        </authorList>
    </citation>
    <scope>NUCLEOTIDE SEQUENCE [LARGE SCALE GENOMIC DNA]</scope>
    <source>
        <strain evidence="3 7">Z2</strain>
    </source>
</reference>
<dbReference type="PANTHER" id="PTHR43833:SF7">
    <property type="entry name" value="KTR SYSTEM POTASSIUM UPTAKE PROTEIN C"/>
    <property type="match status" value="1"/>
</dbReference>
<dbReference type="EMBL" id="CP031733">
    <property type="protein sequence ID" value="AXQ78090.1"/>
    <property type="molecule type" value="Genomic_DNA"/>
</dbReference>
<dbReference type="Proteomes" id="UP000246115">
    <property type="component" value="Chromosome"/>
</dbReference>
<dbReference type="Proteomes" id="UP000264056">
    <property type="component" value="Unassembled WGS sequence"/>
</dbReference>
<dbReference type="AlphaFoldDB" id="A0A372KLX2"/>
<proteinExistence type="predicted"/>
<dbReference type="InterPro" id="IPR036721">
    <property type="entry name" value="RCK_C_sf"/>
</dbReference>
<evidence type="ECO:0000313" key="6">
    <source>
        <dbReference type="Proteomes" id="UP000262901"/>
    </source>
</evidence>
<dbReference type="InterPro" id="IPR003148">
    <property type="entry name" value="RCK_N"/>
</dbReference>
<dbReference type="InterPro" id="IPR036291">
    <property type="entry name" value="NAD(P)-bd_dom_sf"/>
</dbReference>
<dbReference type="Gene3D" id="3.30.70.1450">
    <property type="entry name" value="Regulator of K+ conductance, C-terminal domain"/>
    <property type="match status" value="1"/>
</dbReference>
<feature type="domain" description="RCK N-terminal" evidence="1">
    <location>
        <begin position="3"/>
        <end position="120"/>
    </location>
</feature>
<dbReference type="Pfam" id="PF02254">
    <property type="entry name" value="TrkA_N"/>
    <property type="match status" value="1"/>
</dbReference>
<dbReference type="PANTHER" id="PTHR43833">
    <property type="entry name" value="POTASSIUM CHANNEL PROTEIN 2-RELATED-RELATED"/>
    <property type="match status" value="1"/>
</dbReference>
<dbReference type="RefSeq" id="WP_116878070.1">
    <property type="nucleotide sequence ID" value="NZ_CP031733.1"/>
</dbReference>